<dbReference type="Proteomes" id="UP001372338">
    <property type="component" value="Unassembled WGS sequence"/>
</dbReference>
<dbReference type="AlphaFoldDB" id="A0AAN9EKZ6"/>
<accession>A0AAN9EKZ6</accession>
<dbReference type="EMBL" id="JAYWIO010000005">
    <property type="protein sequence ID" value="KAK7258335.1"/>
    <property type="molecule type" value="Genomic_DNA"/>
</dbReference>
<evidence type="ECO:0000313" key="1">
    <source>
        <dbReference type="EMBL" id="KAK7258335.1"/>
    </source>
</evidence>
<name>A0AAN9EKZ6_CROPI</name>
<protein>
    <submittedName>
        <fullName evidence="1">Uncharacterized protein</fullName>
    </submittedName>
</protein>
<reference evidence="1 2" key="1">
    <citation type="submission" date="2024-01" db="EMBL/GenBank/DDBJ databases">
        <title>The genomes of 5 underutilized Papilionoideae crops provide insights into root nodulation and disease resistanc.</title>
        <authorList>
            <person name="Yuan L."/>
        </authorList>
    </citation>
    <scope>NUCLEOTIDE SEQUENCE [LARGE SCALE GENOMIC DNA]</scope>
    <source>
        <strain evidence="1">ZHUSHIDOU_FW_LH</strain>
        <tissue evidence="1">Leaf</tissue>
    </source>
</reference>
<sequence>MQVFPIIKWEDVSTPSLSLSLSLSLSRRHLLSELTKMSPASSSSTFTSLTTTTPPLILQTSHSLPPYLAVVALDIIIASSSAPRRKPVKYTILVTLSKLEGSTDLEASLNSGRRIFRKVNKVYGFPKENLTWFVGADVVVPTNTHFASKENFSKHVRRVFDVKSLVRMPDGNARLSVKYPFISHLLLQLRASISP</sequence>
<evidence type="ECO:0000313" key="2">
    <source>
        <dbReference type="Proteomes" id="UP001372338"/>
    </source>
</evidence>
<comment type="caution">
    <text evidence="1">The sequence shown here is derived from an EMBL/GenBank/DDBJ whole genome shotgun (WGS) entry which is preliminary data.</text>
</comment>
<organism evidence="1 2">
    <name type="scientific">Crotalaria pallida</name>
    <name type="common">Smooth rattlebox</name>
    <name type="synonym">Crotalaria striata</name>
    <dbReference type="NCBI Taxonomy" id="3830"/>
    <lineage>
        <taxon>Eukaryota</taxon>
        <taxon>Viridiplantae</taxon>
        <taxon>Streptophyta</taxon>
        <taxon>Embryophyta</taxon>
        <taxon>Tracheophyta</taxon>
        <taxon>Spermatophyta</taxon>
        <taxon>Magnoliopsida</taxon>
        <taxon>eudicotyledons</taxon>
        <taxon>Gunneridae</taxon>
        <taxon>Pentapetalae</taxon>
        <taxon>rosids</taxon>
        <taxon>fabids</taxon>
        <taxon>Fabales</taxon>
        <taxon>Fabaceae</taxon>
        <taxon>Papilionoideae</taxon>
        <taxon>50 kb inversion clade</taxon>
        <taxon>genistoids sensu lato</taxon>
        <taxon>core genistoids</taxon>
        <taxon>Crotalarieae</taxon>
        <taxon>Crotalaria</taxon>
    </lineage>
</organism>
<proteinExistence type="predicted"/>
<keyword evidence="2" id="KW-1185">Reference proteome</keyword>
<gene>
    <name evidence="1" type="ORF">RIF29_23908</name>
</gene>